<dbReference type="AlphaFoldDB" id="A0A815CMI0"/>
<dbReference type="OrthoDB" id="432381at2759"/>
<dbReference type="GO" id="GO:0006152">
    <property type="term" value="P:purine nucleoside catabolic process"/>
    <property type="evidence" value="ECO:0007669"/>
    <property type="project" value="TreeGrafter"/>
</dbReference>
<dbReference type="PANTHER" id="PTHR12304">
    <property type="entry name" value="INOSINE-URIDINE PREFERRING NUCLEOSIDE HYDROLASE"/>
    <property type="match status" value="1"/>
</dbReference>
<keyword evidence="8" id="KW-1185">Reference proteome</keyword>
<dbReference type="SUPFAM" id="SSF53590">
    <property type="entry name" value="Nucleoside hydrolase"/>
    <property type="match status" value="1"/>
</dbReference>
<dbReference type="Pfam" id="PF01156">
    <property type="entry name" value="IU_nuc_hydro"/>
    <property type="match status" value="1"/>
</dbReference>
<proteinExistence type="inferred from homology"/>
<dbReference type="PANTHER" id="PTHR12304:SF4">
    <property type="entry name" value="URIDINE NUCLEOSIDASE"/>
    <property type="match status" value="1"/>
</dbReference>
<evidence type="ECO:0000313" key="6">
    <source>
        <dbReference type="EMBL" id="CAF1239681.1"/>
    </source>
</evidence>
<dbReference type="GO" id="GO:0005829">
    <property type="term" value="C:cytosol"/>
    <property type="evidence" value="ECO:0007669"/>
    <property type="project" value="TreeGrafter"/>
</dbReference>
<reference evidence="7" key="1">
    <citation type="submission" date="2021-02" db="EMBL/GenBank/DDBJ databases">
        <authorList>
            <person name="Nowell W R."/>
        </authorList>
    </citation>
    <scope>NUCLEOTIDE SEQUENCE</scope>
</reference>
<dbReference type="InterPro" id="IPR001910">
    <property type="entry name" value="Inosine/uridine_hydrolase_dom"/>
</dbReference>
<dbReference type="GO" id="GO:0008477">
    <property type="term" value="F:purine nucleosidase activity"/>
    <property type="evidence" value="ECO:0007669"/>
    <property type="project" value="TreeGrafter"/>
</dbReference>
<protein>
    <recommendedName>
        <fullName evidence="4">Inosine/uridine-preferring nucleoside hydrolase domain-containing protein</fullName>
    </recommendedName>
</protein>
<evidence type="ECO:0000313" key="8">
    <source>
        <dbReference type="Proteomes" id="UP000663870"/>
    </source>
</evidence>
<dbReference type="Gene3D" id="3.90.245.10">
    <property type="entry name" value="Ribonucleoside hydrolase-like"/>
    <property type="match status" value="1"/>
</dbReference>
<evidence type="ECO:0000256" key="2">
    <source>
        <dbReference type="ARBA" id="ARBA00022801"/>
    </source>
</evidence>
<comment type="similarity">
    <text evidence="1">Belongs to the IUNH family.</text>
</comment>
<dbReference type="InterPro" id="IPR036452">
    <property type="entry name" value="Ribo_hydro-like"/>
</dbReference>
<dbReference type="EMBL" id="CAJNOH010000444">
    <property type="protein sequence ID" value="CAF1042495.1"/>
    <property type="molecule type" value="Genomic_DNA"/>
</dbReference>
<keyword evidence="3" id="KW-0326">Glycosidase</keyword>
<dbReference type="InterPro" id="IPR023186">
    <property type="entry name" value="IUNH"/>
</dbReference>
<evidence type="ECO:0000259" key="4">
    <source>
        <dbReference type="Pfam" id="PF01156"/>
    </source>
</evidence>
<evidence type="ECO:0000256" key="1">
    <source>
        <dbReference type="ARBA" id="ARBA00009176"/>
    </source>
</evidence>
<dbReference type="Proteomes" id="UP000663870">
    <property type="component" value="Unassembled WGS sequence"/>
</dbReference>
<evidence type="ECO:0000313" key="7">
    <source>
        <dbReference type="EMBL" id="CAF1286034.1"/>
    </source>
</evidence>
<evidence type="ECO:0000313" key="9">
    <source>
        <dbReference type="Proteomes" id="UP000663882"/>
    </source>
</evidence>
<feature type="domain" description="Inosine/uridine-preferring nucleoside hydrolase" evidence="4">
    <location>
        <begin position="18"/>
        <end position="177"/>
    </location>
</feature>
<evidence type="ECO:0000256" key="3">
    <source>
        <dbReference type="ARBA" id="ARBA00023295"/>
    </source>
</evidence>
<sequence length="210" mass="22914">MEEKVKYCINQNVKRQPIIIDTDGDIDDLWAIHYLLNVPTIEILAITTVGDGYTKPLYSGSNVLTFLDLIGCSSGVGVGYGKKNPLLASDFKVPDALLNQLDTYITSPTCLNQTVNIFLQPSPFGAIELIKLTLKYSKIPVDILVLGPMTNIATAISEDRSIIPKIRALYMSGGQFKPVTSFSSLVPNLTLLNYPNSNDAPDSSPNSYLV</sequence>
<dbReference type="Proteomes" id="UP000663854">
    <property type="component" value="Unassembled WGS sequence"/>
</dbReference>
<organism evidence="7 9">
    <name type="scientific">Rotaria sordida</name>
    <dbReference type="NCBI Taxonomy" id="392033"/>
    <lineage>
        <taxon>Eukaryota</taxon>
        <taxon>Metazoa</taxon>
        <taxon>Spiralia</taxon>
        <taxon>Gnathifera</taxon>
        <taxon>Rotifera</taxon>
        <taxon>Eurotatoria</taxon>
        <taxon>Bdelloidea</taxon>
        <taxon>Philodinida</taxon>
        <taxon>Philodinidae</taxon>
        <taxon>Rotaria</taxon>
    </lineage>
</organism>
<dbReference type="EMBL" id="CAJNOL010000921">
    <property type="protein sequence ID" value="CAF1239681.1"/>
    <property type="molecule type" value="Genomic_DNA"/>
</dbReference>
<dbReference type="EMBL" id="CAJNOO010002643">
    <property type="protein sequence ID" value="CAF1286034.1"/>
    <property type="molecule type" value="Genomic_DNA"/>
</dbReference>
<dbReference type="Proteomes" id="UP000663882">
    <property type="component" value="Unassembled WGS sequence"/>
</dbReference>
<evidence type="ECO:0000313" key="5">
    <source>
        <dbReference type="EMBL" id="CAF1042495.1"/>
    </source>
</evidence>
<accession>A0A815CMI0</accession>
<gene>
    <name evidence="6" type="ORF">JXQ802_LOCUS26390</name>
    <name evidence="5" type="ORF">PYM288_LOCUS16719</name>
    <name evidence="7" type="ORF">RFH988_LOCUS28956</name>
</gene>
<name>A0A815CMI0_9BILA</name>
<keyword evidence="2" id="KW-0378">Hydrolase</keyword>
<comment type="caution">
    <text evidence="7">The sequence shown here is derived from an EMBL/GenBank/DDBJ whole genome shotgun (WGS) entry which is preliminary data.</text>
</comment>